<evidence type="ECO:0000256" key="3">
    <source>
        <dbReference type="ARBA" id="ARBA00004300"/>
    </source>
</evidence>
<keyword evidence="11" id="KW-0539">Nucleus</keyword>
<dbReference type="AlphaFoldDB" id="A0A1B6DK45"/>
<feature type="coiled-coil region" evidence="17">
    <location>
        <begin position="8"/>
        <end position="42"/>
    </location>
</feature>
<dbReference type="InterPro" id="IPR042277">
    <property type="entry name" value="IST1-like"/>
</dbReference>
<comment type="subcellular location">
    <subcellularLocation>
        <location evidence="3">Cytoplasm</location>
        <location evidence="3">Cytoskeleton</location>
        <location evidence="3">Microtubule organizing center</location>
        <location evidence="3">Centrosome</location>
    </subcellularLocation>
    <subcellularLocation>
        <location evidence="4">Cytoplasmic vesicle</location>
    </subcellularLocation>
    <subcellularLocation>
        <location evidence="1">Midbody</location>
    </subcellularLocation>
    <subcellularLocation>
        <location evidence="2">Nucleus envelope</location>
    </subcellularLocation>
</comment>
<dbReference type="GO" id="GO:0030496">
    <property type="term" value="C:midbody"/>
    <property type="evidence" value="ECO:0007669"/>
    <property type="project" value="UniProtKB-SubCell"/>
</dbReference>
<evidence type="ECO:0000256" key="5">
    <source>
        <dbReference type="ARBA" id="ARBA00005536"/>
    </source>
</evidence>
<evidence type="ECO:0000256" key="4">
    <source>
        <dbReference type="ARBA" id="ARBA00004541"/>
    </source>
</evidence>
<evidence type="ECO:0000256" key="15">
    <source>
        <dbReference type="ARBA" id="ARBA00046124"/>
    </source>
</evidence>
<evidence type="ECO:0000256" key="6">
    <source>
        <dbReference type="ARBA" id="ARBA00014513"/>
    </source>
</evidence>
<keyword evidence="9" id="KW-0132">Cell division</keyword>
<proteinExistence type="inferred from homology"/>
<evidence type="ECO:0000256" key="12">
    <source>
        <dbReference type="ARBA" id="ARBA00023306"/>
    </source>
</evidence>
<comment type="subunit">
    <text evidence="16">Interacts with CHMP1A, CHMP1B, VPS4A and VTA1. Interacts with SPAST, STAMBP, and USP8. May interact with VPS37B. May associate with the ESCRT-I complex. Interacts with MITD1, in competition with VSP4. Interacts with SPART (via MIT domain); leading to the recruitment of SPART to midbodies. Interacts with SPAST.</text>
</comment>
<evidence type="ECO:0000313" key="19">
    <source>
        <dbReference type="EMBL" id="JAS26022.1"/>
    </source>
</evidence>
<keyword evidence="17" id="KW-0175">Coiled coil</keyword>
<reference evidence="19" key="1">
    <citation type="submission" date="2015-12" db="EMBL/GenBank/DDBJ databases">
        <title>De novo transcriptome assembly of four potential Pierce s Disease insect vectors from Arizona vineyards.</title>
        <authorList>
            <person name="Tassone E.E."/>
        </authorList>
    </citation>
    <scope>NUCLEOTIDE SEQUENCE</scope>
</reference>
<evidence type="ECO:0000256" key="9">
    <source>
        <dbReference type="ARBA" id="ARBA00022618"/>
    </source>
</evidence>
<keyword evidence="8" id="KW-0597">Phosphoprotein</keyword>
<dbReference type="Gene3D" id="1.20.1260.60">
    <property type="entry name" value="Vacuolar protein sorting-associated protein Ist1"/>
    <property type="match status" value="1"/>
</dbReference>
<dbReference type="GO" id="GO:0031410">
    <property type="term" value="C:cytoplasmic vesicle"/>
    <property type="evidence" value="ECO:0007669"/>
    <property type="project" value="UniProtKB-SubCell"/>
</dbReference>
<dbReference type="GO" id="GO:0015031">
    <property type="term" value="P:protein transport"/>
    <property type="evidence" value="ECO:0007669"/>
    <property type="project" value="InterPro"/>
</dbReference>
<comment type="similarity">
    <text evidence="5">Belongs to the IST1 family.</text>
</comment>
<dbReference type="GO" id="GO:0005813">
    <property type="term" value="C:centrosome"/>
    <property type="evidence" value="ECO:0007669"/>
    <property type="project" value="UniProtKB-SubCell"/>
</dbReference>
<evidence type="ECO:0000256" key="14">
    <source>
        <dbReference type="ARBA" id="ARBA00032374"/>
    </source>
</evidence>
<evidence type="ECO:0000256" key="11">
    <source>
        <dbReference type="ARBA" id="ARBA00023242"/>
    </source>
</evidence>
<name>A0A1B6DK45_9HEMI</name>
<protein>
    <recommendedName>
        <fullName evidence="6">IST1 homolog</fullName>
    </recommendedName>
    <alternativeName>
        <fullName evidence="14">Charged multivesicular body protein 8</fullName>
    </alternativeName>
</protein>
<feature type="compositionally biased region" description="Low complexity" evidence="18">
    <location>
        <begin position="237"/>
        <end position="248"/>
    </location>
</feature>
<keyword evidence="12" id="KW-0131">Cell cycle</keyword>
<keyword evidence="10" id="KW-0206">Cytoskeleton</keyword>
<feature type="compositionally biased region" description="Polar residues" evidence="18">
    <location>
        <begin position="297"/>
        <end position="321"/>
    </location>
</feature>
<feature type="region of interest" description="Disordered" evidence="18">
    <location>
        <begin position="297"/>
        <end position="365"/>
    </location>
</feature>
<dbReference type="PANTHER" id="PTHR12161">
    <property type="entry name" value="IST1 FAMILY MEMBER"/>
    <property type="match status" value="1"/>
</dbReference>
<evidence type="ECO:0000256" key="18">
    <source>
        <dbReference type="SAM" id="MobiDB-lite"/>
    </source>
</evidence>
<organism evidence="19">
    <name type="scientific">Clastoptera arizonana</name>
    <name type="common">Arizona spittle bug</name>
    <dbReference type="NCBI Taxonomy" id="38151"/>
    <lineage>
        <taxon>Eukaryota</taxon>
        <taxon>Metazoa</taxon>
        <taxon>Ecdysozoa</taxon>
        <taxon>Arthropoda</taxon>
        <taxon>Hexapoda</taxon>
        <taxon>Insecta</taxon>
        <taxon>Pterygota</taxon>
        <taxon>Neoptera</taxon>
        <taxon>Paraneoptera</taxon>
        <taxon>Hemiptera</taxon>
        <taxon>Auchenorrhyncha</taxon>
        <taxon>Cercopoidea</taxon>
        <taxon>Clastopteridae</taxon>
        <taxon>Clastoptera</taxon>
    </lineage>
</organism>
<dbReference type="PANTHER" id="PTHR12161:SF5">
    <property type="entry name" value="IST1 HOMOLOG"/>
    <property type="match status" value="1"/>
</dbReference>
<dbReference type="FunFam" id="1.20.1260.60:FF:000001">
    <property type="entry name" value="IST1 homolog isoform X1"/>
    <property type="match status" value="1"/>
</dbReference>
<dbReference type="GO" id="GO:0051301">
    <property type="term" value="P:cell division"/>
    <property type="evidence" value="ECO:0007669"/>
    <property type="project" value="UniProtKB-KW"/>
</dbReference>
<dbReference type="EMBL" id="GEDC01011276">
    <property type="protein sequence ID" value="JAS26022.1"/>
    <property type="molecule type" value="Transcribed_RNA"/>
</dbReference>
<evidence type="ECO:0000256" key="8">
    <source>
        <dbReference type="ARBA" id="ARBA00022553"/>
    </source>
</evidence>
<dbReference type="GO" id="GO:0005635">
    <property type="term" value="C:nuclear envelope"/>
    <property type="evidence" value="ECO:0007669"/>
    <property type="project" value="UniProtKB-SubCell"/>
</dbReference>
<evidence type="ECO:0000256" key="16">
    <source>
        <dbReference type="ARBA" id="ARBA00046920"/>
    </source>
</evidence>
<evidence type="ECO:0000256" key="1">
    <source>
        <dbReference type="ARBA" id="ARBA00004214"/>
    </source>
</evidence>
<dbReference type="Pfam" id="PF03398">
    <property type="entry name" value="Ist1"/>
    <property type="match status" value="1"/>
</dbReference>
<evidence type="ECO:0000256" key="7">
    <source>
        <dbReference type="ARBA" id="ARBA00022490"/>
    </source>
</evidence>
<feature type="region of interest" description="Disordered" evidence="18">
    <location>
        <begin position="236"/>
        <end position="259"/>
    </location>
</feature>
<keyword evidence="7" id="KW-0963">Cytoplasm</keyword>
<gene>
    <name evidence="19" type="ORF">g.11663</name>
</gene>
<evidence type="ECO:0000256" key="2">
    <source>
        <dbReference type="ARBA" id="ARBA00004259"/>
    </source>
</evidence>
<comment type="function">
    <text evidence="15">ESCRT-III-like protein involved in cytokinesis, nuclear envelope reassembly and endosomal tubulation. Is required for efficient abscission during cytokinesis. Involved in recruiting VPS4A and/or VPS4B to the midbody of dividing cells. During late anaphase, involved in nuclear envelope reassembly and mitotic spindle disassembly together with the ESCRT-III complex: IST1 acts by mediating the recruitment of SPAST to the nuclear membrane, leading to microtubule severing. Recruited to the reforming nuclear envelope (NE) during anaphase by LEMD2. Regulates early endosomal tubulation together with the ESCRT-III complex by mediating the recruitment of SPAST.</text>
</comment>
<evidence type="ECO:0000256" key="10">
    <source>
        <dbReference type="ARBA" id="ARBA00023212"/>
    </source>
</evidence>
<evidence type="ECO:0000256" key="13">
    <source>
        <dbReference type="ARBA" id="ARBA00023329"/>
    </source>
</evidence>
<accession>A0A1B6DK45</accession>
<keyword evidence="13" id="KW-0968">Cytoplasmic vesicle</keyword>
<dbReference type="InterPro" id="IPR005061">
    <property type="entry name" value="Ist1"/>
</dbReference>
<evidence type="ECO:0000256" key="17">
    <source>
        <dbReference type="SAM" id="Coils"/>
    </source>
</evidence>
<sequence length="377" mass="42436">MFSVETNYSKLKTNLRLAINRLKLAEKKKSELNQKARKEIADFISAGKYERAKIRVEYIIREDYLIEAYELIEMYCELLLSRFGLIQSKTLEESISEAVSSILWVSPFLHADIPEIKVISDQLTLKYGKRYAEACRVVGIDSISEKLKHKMSVQSPPKILVEKYLVEIAKNYNVPYEPDPQVMKEEEQSKGLDALLFDNIPNNLGGDRPPGFIGYPQAPLLPENIKPFDYPIMSEKPSAPNPMSMSMPTGGYPLSAGQPSHPMMPMPPTSFSYNIPPDSALPDYDSIKPINTAQNHISQPTLPAQPFPQTTDRNKQSNQTPKPLPRAKLTPPDNFPELPSVPSDVISGGGNVNSNSSIDDIDFDDLSRRFEELKKRH</sequence>